<dbReference type="EMBL" id="LQPZ01000020">
    <property type="protein sequence ID" value="ORX05063.1"/>
    <property type="molecule type" value="Genomic_DNA"/>
</dbReference>
<evidence type="ECO:0000313" key="10">
    <source>
        <dbReference type="Proteomes" id="UP000193090"/>
    </source>
</evidence>
<keyword evidence="7 8" id="KW-0503">Monooxygenase</keyword>
<keyword evidence="4 8" id="KW-0479">Metal-binding</keyword>
<dbReference type="InterPro" id="IPR036396">
    <property type="entry name" value="Cyt_P450_sf"/>
</dbReference>
<dbReference type="FunFam" id="1.10.630.10:FF:000018">
    <property type="entry name" value="Cytochrome P450 monooxygenase"/>
    <property type="match status" value="1"/>
</dbReference>
<reference evidence="9 10" key="1">
    <citation type="submission" date="2016-01" db="EMBL/GenBank/DDBJ databases">
        <title>The new phylogeny of the genus Mycobacterium.</title>
        <authorList>
            <person name="Tarcisio F."/>
            <person name="Conor M."/>
            <person name="Antonella G."/>
            <person name="Elisabetta G."/>
            <person name="Giulia F.S."/>
            <person name="Sara T."/>
            <person name="Anna F."/>
            <person name="Clotilde B."/>
            <person name="Roberto B."/>
            <person name="Veronica D.S."/>
            <person name="Fabio R."/>
            <person name="Monica P."/>
            <person name="Olivier J."/>
            <person name="Enrico T."/>
            <person name="Nicola S."/>
        </authorList>
    </citation>
    <scope>NUCLEOTIDE SEQUENCE [LARGE SCALE GENOMIC DNA]</scope>
    <source>
        <strain evidence="9 10">DSM 44153</strain>
    </source>
</reference>
<dbReference type="GO" id="GO:0016705">
    <property type="term" value="F:oxidoreductase activity, acting on paired donors, with incorporation or reduction of molecular oxygen"/>
    <property type="evidence" value="ECO:0007669"/>
    <property type="project" value="InterPro"/>
</dbReference>
<dbReference type="SUPFAM" id="SSF48264">
    <property type="entry name" value="Cytochrome P450"/>
    <property type="match status" value="1"/>
</dbReference>
<evidence type="ECO:0000256" key="7">
    <source>
        <dbReference type="ARBA" id="ARBA00023033"/>
    </source>
</evidence>
<dbReference type="InterPro" id="IPR002397">
    <property type="entry name" value="Cyt_P450_B"/>
</dbReference>
<dbReference type="OrthoDB" id="5241086at2"/>
<dbReference type="PROSITE" id="PS00086">
    <property type="entry name" value="CYTOCHROME_P450"/>
    <property type="match status" value="1"/>
</dbReference>
<accession>A0A1X2EKD0</accession>
<organism evidence="9 10">
    <name type="scientific">Mycolicibacillus trivialis</name>
    <dbReference type="NCBI Taxonomy" id="1798"/>
    <lineage>
        <taxon>Bacteria</taxon>
        <taxon>Bacillati</taxon>
        <taxon>Actinomycetota</taxon>
        <taxon>Actinomycetes</taxon>
        <taxon>Mycobacteriales</taxon>
        <taxon>Mycobacteriaceae</taxon>
        <taxon>Mycolicibacillus</taxon>
    </lineage>
</organism>
<keyword evidence="3 8" id="KW-0349">Heme</keyword>
<dbReference type="CDD" id="cd11033">
    <property type="entry name" value="CYP142-like"/>
    <property type="match status" value="1"/>
</dbReference>
<dbReference type="GO" id="GO:0004497">
    <property type="term" value="F:monooxygenase activity"/>
    <property type="evidence" value="ECO:0007669"/>
    <property type="project" value="UniProtKB-KW"/>
</dbReference>
<evidence type="ECO:0000256" key="5">
    <source>
        <dbReference type="ARBA" id="ARBA00023002"/>
    </source>
</evidence>
<comment type="cofactor">
    <cofactor evidence="1">
        <name>heme</name>
        <dbReference type="ChEBI" id="CHEBI:30413"/>
    </cofactor>
</comment>
<dbReference type="Proteomes" id="UP000193090">
    <property type="component" value="Unassembled WGS sequence"/>
</dbReference>
<dbReference type="GO" id="GO:0020037">
    <property type="term" value="F:heme binding"/>
    <property type="evidence" value="ECO:0007669"/>
    <property type="project" value="InterPro"/>
</dbReference>
<dbReference type="InterPro" id="IPR001128">
    <property type="entry name" value="Cyt_P450"/>
</dbReference>
<dbReference type="RefSeq" id="WP_085109855.1">
    <property type="nucleotide sequence ID" value="NZ_JACKSN010000010.1"/>
</dbReference>
<gene>
    <name evidence="9" type="ORF">AWC30_09200</name>
</gene>
<evidence type="ECO:0000256" key="6">
    <source>
        <dbReference type="ARBA" id="ARBA00023004"/>
    </source>
</evidence>
<evidence type="ECO:0000313" key="9">
    <source>
        <dbReference type="EMBL" id="ORX05063.1"/>
    </source>
</evidence>
<evidence type="ECO:0000256" key="4">
    <source>
        <dbReference type="ARBA" id="ARBA00022723"/>
    </source>
</evidence>
<dbReference type="PRINTS" id="PR00385">
    <property type="entry name" value="P450"/>
</dbReference>
<dbReference type="PANTHER" id="PTHR46696:SF1">
    <property type="entry name" value="CYTOCHROME P450 YJIB-RELATED"/>
    <property type="match status" value="1"/>
</dbReference>
<evidence type="ECO:0000256" key="1">
    <source>
        <dbReference type="ARBA" id="ARBA00001971"/>
    </source>
</evidence>
<dbReference type="AlphaFoldDB" id="A0A1X2EKD0"/>
<comment type="caution">
    <text evidence="9">The sequence shown here is derived from an EMBL/GenBank/DDBJ whole genome shotgun (WGS) entry which is preliminary data.</text>
</comment>
<comment type="similarity">
    <text evidence="2 8">Belongs to the cytochrome P450 family.</text>
</comment>
<keyword evidence="6 8" id="KW-0408">Iron</keyword>
<dbReference type="PRINTS" id="PR00359">
    <property type="entry name" value="BP450"/>
</dbReference>
<proteinExistence type="inferred from homology"/>
<dbReference type="GO" id="GO:0005506">
    <property type="term" value="F:iron ion binding"/>
    <property type="evidence" value="ECO:0007669"/>
    <property type="project" value="InterPro"/>
</dbReference>
<dbReference type="Pfam" id="PF00067">
    <property type="entry name" value="p450"/>
    <property type="match status" value="1"/>
</dbReference>
<dbReference type="InterPro" id="IPR017972">
    <property type="entry name" value="Cyt_P450_CS"/>
</dbReference>
<evidence type="ECO:0000256" key="2">
    <source>
        <dbReference type="ARBA" id="ARBA00010617"/>
    </source>
</evidence>
<evidence type="ECO:0000256" key="3">
    <source>
        <dbReference type="ARBA" id="ARBA00022617"/>
    </source>
</evidence>
<keyword evidence="10" id="KW-1185">Reference proteome</keyword>
<protein>
    <submittedName>
        <fullName evidence="9">Cytochrome</fullName>
    </submittedName>
</protein>
<dbReference type="PANTHER" id="PTHR46696">
    <property type="entry name" value="P450, PUTATIVE (EUROFUNG)-RELATED"/>
    <property type="match status" value="1"/>
</dbReference>
<evidence type="ECO:0000256" key="8">
    <source>
        <dbReference type="RuleBase" id="RU000461"/>
    </source>
</evidence>
<name>A0A1X2EKD0_9MYCO</name>
<dbReference type="STRING" id="1798.AWC30_09200"/>
<keyword evidence="5 8" id="KW-0560">Oxidoreductase</keyword>
<dbReference type="Gene3D" id="1.10.630.10">
    <property type="entry name" value="Cytochrome P450"/>
    <property type="match status" value="1"/>
</dbReference>
<sequence>MTTQVTDSVHVPDHIANQIVLPEGHLDEDALFAAYRWLRNNAPVAQVVVEGYDPLWLISKHADIMEVEGQPDKFAAGGTNHCVLQTQAGDAFTKQLLGGHLQVMDALPYLDPPQHTEVKSIGIGWFRPANLKRWEAQIRKHAQETVRQLVAGGDREIDIVRDFALAYPLHVMMMLFGVPTEDEPRMMALTQDFFGTTDPDTQRDDVEPLSPEAAAQQWTATVADFNAYFDTLVEDRRANPRDDLATAIATARTPDGEYYPKSYSYGWFIAIATAGHDTTSTTVSTILLELSKQPELLARVQSDLSLVPDLVNEGVRWAAAVKHFTRQALTDYTLRGQQIKAGDRLMVLFQSGSRDEDVFDRPEEFIIDRRPNRHIAFGHGPHKCLGMYVAKIEMAMLLEELLPRLKSIEVTGPVKVAQTNFVGGIRKLPARLTFTPS</sequence>